<dbReference type="GO" id="GO:0016887">
    <property type="term" value="F:ATP hydrolysis activity"/>
    <property type="evidence" value="ECO:0007669"/>
    <property type="project" value="InterPro"/>
</dbReference>
<dbReference type="FunFam" id="1.10.8.60:FF:000027">
    <property type="entry name" value="ATP-dependent protease ATPase subunit HslU"/>
    <property type="match status" value="1"/>
</dbReference>
<accession>A0A179CXD1</accession>
<sequence length="440" mass="49589">MSMTPREIVSELDAHIIGQKDAKRAVAIALRNRWRRMQLPEDLRQEVTPKNILMIGPTGVGKTEIARRLAKLANAPFIKVEATKFTEVGYVGKEVDSIIRDLTDVAVKLVKAQAVEKNRFRAEEAAEDRILDILLPPAKDQWGNVQESDNASTRQIFRKKLREGQLDDKEVEIDVAQQVSVEIMTPPGMEEMTSQLQSIFEGMSPNKTKKRKMKIKDALKVLIDEEAAKLVNPDDLKQEAIEAVEQHGIVFIDEIDKICKKGEHSGGDVSREGVQRDLLPIIEGSTVSTKHGMVKTDHILFICSGAFQVARPSDLLPELQGRLPIRVELKSLTKEDFERILTEPNASLTLQYRELMKTEGVEIEFTQDGISRIAESAFRVNEKTENIGARRLHTVLERLMDGISFDASERKGEKITIDEKYVDEALGEVVENEDLSRFIL</sequence>
<dbReference type="NCBIfam" id="TIGR00390">
    <property type="entry name" value="hslU"/>
    <property type="match status" value="1"/>
</dbReference>
<evidence type="ECO:0000313" key="15">
    <source>
        <dbReference type="Proteomes" id="UP000078358"/>
    </source>
</evidence>
<keyword evidence="3 11" id="KW-0963">Cytoplasm</keyword>
<evidence type="ECO:0000256" key="2">
    <source>
        <dbReference type="ARBA" id="ARBA00009771"/>
    </source>
</evidence>
<comment type="subunit">
    <text evidence="8 11">A double ring-shaped homohexamer of HslV is capped on each side by a ring-shaped HslU homohexamer. The assembly of the HslU/HslV complex is dependent on binding of ATP.</text>
</comment>
<evidence type="ECO:0000259" key="12">
    <source>
        <dbReference type="SMART" id="SM00382"/>
    </source>
</evidence>
<evidence type="ECO:0000313" key="14">
    <source>
        <dbReference type="EMBL" id="OAQ14001.1"/>
    </source>
</evidence>
<dbReference type="Pfam" id="PF07724">
    <property type="entry name" value="AAA_2"/>
    <property type="match status" value="1"/>
</dbReference>
<evidence type="ECO:0000256" key="9">
    <source>
        <dbReference type="ARBA" id="ARBA00070260"/>
    </source>
</evidence>
<dbReference type="FunFam" id="1.10.8.10:FF:000028">
    <property type="entry name" value="ATP-dependent protease ATPase subunit HslU"/>
    <property type="match status" value="1"/>
</dbReference>
<keyword evidence="4 11" id="KW-0547">Nucleotide-binding</keyword>
<comment type="similarity">
    <text evidence="2 11">Belongs to the ClpX chaperone family. HslU subfamily.</text>
</comment>
<name>A0A179CXD1_BIBTR</name>
<protein>
    <recommendedName>
        <fullName evidence="9 11">ATP-dependent protease ATPase subunit HslU</fullName>
    </recommendedName>
    <alternativeName>
        <fullName evidence="10 11">Unfoldase HslU</fullName>
    </alternativeName>
</protein>
<evidence type="ECO:0000256" key="3">
    <source>
        <dbReference type="ARBA" id="ARBA00022490"/>
    </source>
</evidence>
<organism evidence="14 15">
    <name type="scientific">Bibersteinia trehalosi Y31</name>
    <dbReference type="NCBI Taxonomy" id="1261658"/>
    <lineage>
        <taxon>Bacteria</taxon>
        <taxon>Pseudomonadati</taxon>
        <taxon>Pseudomonadota</taxon>
        <taxon>Gammaproteobacteria</taxon>
        <taxon>Pasteurellales</taxon>
        <taxon>Pasteurellaceae</taxon>
        <taxon>Bibersteinia</taxon>
    </lineage>
</organism>
<dbReference type="PANTHER" id="PTHR48102:SF3">
    <property type="entry name" value="ATP-DEPENDENT PROTEASE ATPASE SUBUNIT HSLU"/>
    <property type="match status" value="1"/>
</dbReference>
<dbReference type="GO" id="GO:0005524">
    <property type="term" value="F:ATP binding"/>
    <property type="evidence" value="ECO:0007669"/>
    <property type="project" value="UniProtKB-UniRule"/>
</dbReference>
<dbReference type="FunFam" id="3.40.50.300:FF:000220">
    <property type="entry name" value="ATP-dependent protease ATPase subunit HslU"/>
    <property type="match status" value="1"/>
</dbReference>
<feature type="domain" description="AAA+ ATPase" evidence="12">
    <location>
        <begin position="48"/>
        <end position="329"/>
    </location>
</feature>
<keyword evidence="6 11" id="KW-0143">Chaperone</keyword>
<dbReference type="InterPro" id="IPR050052">
    <property type="entry name" value="ATP-dep_Clp_protease_ClpX"/>
</dbReference>
<feature type="binding site" evidence="11">
    <location>
        <position position="253"/>
    </location>
    <ligand>
        <name>ATP</name>
        <dbReference type="ChEBI" id="CHEBI:30616"/>
    </ligand>
</feature>
<dbReference type="GO" id="GO:0036402">
    <property type="term" value="F:proteasome-activating activity"/>
    <property type="evidence" value="ECO:0007669"/>
    <property type="project" value="UniProtKB-UniRule"/>
</dbReference>
<feature type="binding site" evidence="11">
    <location>
        <position position="318"/>
    </location>
    <ligand>
        <name>ATP</name>
        <dbReference type="ChEBI" id="CHEBI:30616"/>
    </ligand>
</feature>
<dbReference type="InterPro" id="IPR004491">
    <property type="entry name" value="HslU"/>
</dbReference>
<evidence type="ECO:0000256" key="11">
    <source>
        <dbReference type="HAMAP-Rule" id="MF_00249"/>
    </source>
</evidence>
<comment type="caution">
    <text evidence="14">The sequence shown here is derived from an EMBL/GenBank/DDBJ whole genome shotgun (WGS) entry which is preliminary data.</text>
</comment>
<dbReference type="Pfam" id="PF00004">
    <property type="entry name" value="AAA"/>
    <property type="match status" value="1"/>
</dbReference>
<feature type="binding site" evidence="11">
    <location>
        <position position="17"/>
    </location>
    <ligand>
        <name>ATP</name>
        <dbReference type="ChEBI" id="CHEBI:30616"/>
    </ligand>
</feature>
<dbReference type="GO" id="GO:0043335">
    <property type="term" value="P:protein unfolding"/>
    <property type="evidence" value="ECO:0007669"/>
    <property type="project" value="UniProtKB-UniRule"/>
</dbReference>
<evidence type="ECO:0000256" key="4">
    <source>
        <dbReference type="ARBA" id="ARBA00022741"/>
    </source>
</evidence>
<feature type="binding site" evidence="11">
    <location>
        <begin position="59"/>
        <end position="64"/>
    </location>
    <ligand>
        <name>ATP</name>
        <dbReference type="ChEBI" id="CHEBI:30616"/>
    </ligand>
</feature>
<dbReference type="AlphaFoldDB" id="A0A179CXD1"/>
<evidence type="ECO:0000256" key="6">
    <source>
        <dbReference type="ARBA" id="ARBA00023186"/>
    </source>
</evidence>
<dbReference type="SMART" id="SM00382">
    <property type="entry name" value="AAA"/>
    <property type="match status" value="1"/>
</dbReference>
<dbReference type="Gene3D" id="1.10.8.10">
    <property type="entry name" value="DNA helicase RuvA subunit, C-terminal domain"/>
    <property type="match status" value="1"/>
</dbReference>
<evidence type="ECO:0000256" key="5">
    <source>
        <dbReference type="ARBA" id="ARBA00022840"/>
    </source>
</evidence>
<dbReference type="InterPro" id="IPR003593">
    <property type="entry name" value="AAA+_ATPase"/>
</dbReference>
<reference evidence="14 15" key="1">
    <citation type="submission" date="2014-01" db="EMBL/GenBank/DDBJ databases">
        <authorList>
            <person name="Zuccon D."/>
        </authorList>
    </citation>
    <scope>NUCLEOTIDE SEQUENCE [LARGE SCALE GENOMIC DNA]</scope>
    <source>
        <strain evidence="14 15">Y31</strain>
    </source>
</reference>
<dbReference type="NCBIfam" id="NF003544">
    <property type="entry name" value="PRK05201.1"/>
    <property type="match status" value="1"/>
</dbReference>
<dbReference type="EMBL" id="JACI01000002">
    <property type="protein sequence ID" value="OAQ14001.1"/>
    <property type="molecule type" value="Genomic_DNA"/>
</dbReference>
<evidence type="ECO:0000256" key="1">
    <source>
        <dbReference type="ARBA" id="ARBA00004496"/>
    </source>
</evidence>
<dbReference type="InterPro" id="IPR003959">
    <property type="entry name" value="ATPase_AAA_core"/>
</dbReference>
<feature type="binding site" evidence="11">
    <location>
        <position position="390"/>
    </location>
    <ligand>
        <name>ATP</name>
        <dbReference type="ChEBI" id="CHEBI:30616"/>
    </ligand>
</feature>
<evidence type="ECO:0000259" key="13">
    <source>
        <dbReference type="SMART" id="SM01086"/>
    </source>
</evidence>
<proteinExistence type="inferred from homology"/>
<keyword evidence="14" id="KW-0378">Hydrolase</keyword>
<dbReference type="Proteomes" id="UP000078358">
    <property type="component" value="Unassembled WGS sequence"/>
</dbReference>
<dbReference type="Gene3D" id="3.40.50.300">
    <property type="entry name" value="P-loop containing nucleotide triphosphate hydrolases"/>
    <property type="match status" value="2"/>
</dbReference>
<evidence type="ECO:0000256" key="8">
    <source>
        <dbReference type="ARBA" id="ARBA00064434"/>
    </source>
</evidence>
<dbReference type="GO" id="GO:0008233">
    <property type="term" value="F:peptidase activity"/>
    <property type="evidence" value="ECO:0007669"/>
    <property type="project" value="UniProtKB-KW"/>
</dbReference>
<evidence type="ECO:0000256" key="10">
    <source>
        <dbReference type="ARBA" id="ARBA00082554"/>
    </source>
</evidence>
<evidence type="ECO:0000256" key="7">
    <source>
        <dbReference type="ARBA" id="ARBA00054052"/>
    </source>
</evidence>
<feature type="domain" description="Clp ATPase C-terminal" evidence="13">
    <location>
        <begin position="332"/>
        <end position="426"/>
    </location>
</feature>
<dbReference type="SUPFAM" id="SSF52540">
    <property type="entry name" value="P-loop containing nucleoside triphosphate hydrolases"/>
    <property type="match status" value="1"/>
</dbReference>
<dbReference type="CDD" id="cd19498">
    <property type="entry name" value="RecA-like_HslU"/>
    <property type="match status" value="1"/>
</dbReference>
<keyword evidence="14" id="KW-0645">Protease</keyword>
<dbReference type="SMART" id="SM01086">
    <property type="entry name" value="ClpB_D2-small"/>
    <property type="match status" value="1"/>
</dbReference>
<comment type="function">
    <text evidence="7 11">ATPase subunit of a proteasome-like degradation complex; this subunit has chaperone activity. The binding of ATP and its subsequent hydrolysis by HslU are essential for unfolding of protein substrates subsequently hydrolyzed by HslV. HslU recognizes the N-terminal part of its protein substrates and unfolds these before they are guided to HslV for hydrolysis.</text>
</comment>
<comment type="subcellular location">
    <subcellularLocation>
        <location evidence="1 11">Cytoplasm</location>
    </subcellularLocation>
</comment>
<dbReference type="InterPro" id="IPR019489">
    <property type="entry name" value="Clp_ATPase_C"/>
</dbReference>
<dbReference type="InterPro" id="IPR027417">
    <property type="entry name" value="P-loop_NTPase"/>
</dbReference>
<dbReference type="FunFam" id="3.40.50.300:FF:000213">
    <property type="entry name" value="ATP-dependent protease ATPase subunit HslU"/>
    <property type="match status" value="1"/>
</dbReference>
<gene>
    <name evidence="11 14" type="primary">hslU</name>
    <name evidence="14" type="ORF">F480_06275</name>
</gene>
<dbReference type="PATRIC" id="fig|1261658.3.peg.1238"/>
<dbReference type="GO" id="GO:0009376">
    <property type="term" value="C:HslUV protease complex"/>
    <property type="evidence" value="ECO:0007669"/>
    <property type="project" value="UniProtKB-UniRule"/>
</dbReference>
<dbReference type="Gene3D" id="1.10.8.60">
    <property type="match status" value="1"/>
</dbReference>
<keyword evidence="5 11" id="KW-0067">ATP-binding</keyword>
<dbReference type="HAMAP" id="MF_00249">
    <property type="entry name" value="HslU"/>
    <property type="match status" value="1"/>
</dbReference>
<dbReference type="PANTHER" id="PTHR48102">
    <property type="entry name" value="ATP-DEPENDENT CLP PROTEASE ATP-BINDING SUBUNIT CLPX-LIKE, MITOCHONDRIAL-RELATED"/>
    <property type="match status" value="1"/>
</dbReference>